<dbReference type="RefSeq" id="WP_196124110.1">
    <property type="nucleotide sequence ID" value="NZ_JADPMR010000004.1"/>
</dbReference>
<dbReference type="EMBL" id="JADPMR010000004">
    <property type="protein sequence ID" value="MBF9002090.1"/>
    <property type="molecule type" value="Genomic_DNA"/>
</dbReference>
<dbReference type="Proteomes" id="UP000597206">
    <property type="component" value="Unassembled WGS sequence"/>
</dbReference>
<proteinExistence type="predicted"/>
<comment type="caution">
    <text evidence="1">The sequence shown here is derived from an EMBL/GenBank/DDBJ whole genome shotgun (WGS) entry which is preliminary data.</text>
</comment>
<keyword evidence="2" id="KW-1185">Reference proteome</keyword>
<reference evidence="1 2" key="1">
    <citation type="submission" date="2020-11" db="EMBL/GenBank/DDBJ databases">
        <title>Vibrio nitrifigilis sp. nov., a marine nitrogen-fixing bacterium isolated from the lagoon sediment of an islet inside an atoll.</title>
        <authorList>
            <person name="Wang L.-T."/>
            <person name="Shieh W.Y."/>
        </authorList>
    </citation>
    <scope>NUCLEOTIDE SEQUENCE [LARGE SCALE GENOMIC DNA]</scope>
    <source>
        <strain evidence="1 2">NFV-1</strain>
    </source>
</reference>
<gene>
    <name evidence="1" type="ORF">I1A42_16605</name>
</gene>
<name>A0ABS0GID7_9VIBR</name>
<evidence type="ECO:0000313" key="1">
    <source>
        <dbReference type="EMBL" id="MBF9002090.1"/>
    </source>
</evidence>
<organism evidence="1 2">
    <name type="scientific">Vibrio nitrifigilis</name>
    <dbReference type="NCBI Taxonomy" id="2789781"/>
    <lineage>
        <taxon>Bacteria</taxon>
        <taxon>Pseudomonadati</taxon>
        <taxon>Pseudomonadota</taxon>
        <taxon>Gammaproteobacteria</taxon>
        <taxon>Vibrionales</taxon>
        <taxon>Vibrionaceae</taxon>
        <taxon>Vibrio</taxon>
    </lineage>
</organism>
<accession>A0ABS0GID7</accession>
<evidence type="ECO:0000313" key="2">
    <source>
        <dbReference type="Proteomes" id="UP000597206"/>
    </source>
</evidence>
<protein>
    <submittedName>
        <fullName evidence="1">Uncharacterized protein</fullName>
    </submittedName>
</protein>
<sequence length="75" mass="8633">MTSILSKDETETIEFFNSLTDGEMIEDLSAVFDDVSRNLQSKKFIECLEKVKAKFPNAQLHEMIEAAKEQLFDDE</sequence>